<accession>A0AA86YFA3</accession>
<dbReference type="Proteomes" id="UP001303695">
    <property type="component" value="Segment"/>
</dbReference>
<evidence type="ECO:0000313" key="2">
    <source>
        <dbReference type="Proteomes" id="UP001303695"/>
    </source>
</evidence>
<evidence type="ECO:0000313" key="1">
    <source>
        <dbReference type="EMBL" id="DBA35464.1"/>
    </source>
</evidence>
<organism evidence="1 2">
    <name type="scientific">Caudoviricetes sp. vir249</name>
    <dbReference type="NCBI Taxonomy" id="3068355"/>
    <lineage>
        <taxon>Viruses</taxon>
        <taxon>Duplodnaviria</taxon>
        <taxon>Heunggongvirae</taxon>
        <taxon>Uroviricota</taxon>
        <taxon>Caudoviricetes</taxon>
    </lineage>
</organism>
<name>A0AA86YFA3_9CAUD</name>
<dbReference type="RefSeq" id="YP_013605244.1">
    <property type="nucleotide sequence ID" value="NC_133254.1"/>
</dbReference>
<proteinExistence type="predicted"/>
<gene>
    <name evidence="1" type="ORF">vir249_00019</name>
</gene>
<dbReference type="GeneID" id="300198883"/>
<keyword evidence="2" id="KW-1185">Reference proteome</keyword>
<protein>
    <submittedName>
        <fullName evidence="1">Najor tail protein</fullName>
    </submittedName>
</protein>
<sequence>MGELAPSLTYHYWGMGYDDSSKGMKVLTRGTEFDHQKEITFEDDEGHMGTGTTKMSAYRATATAAPSWTDKTRYKEGWEDIWYLLLGSEDAVSHKVRKSTVDGATGVFDYIFAQNATNPQDPLFCTVFNGFAKTTNDAFVYENCLLNEFELTGSNEEAPTYTVTFASNYPKFRQPNPARVFPKRTVFTKPSEVTLYIAPQGDYTAETDLEQYKYPCFIEWSLNVNNNVETQPCSSDDFGTSTKVLGDREAEFSATVPWTEATKFLEYQFMGNDKNATNVSEENDIKTVWIVMKSAEILSAEGTGTGKYYTTTIKIPEIVLTAGDSDQAGDEAKQIVLEGKIQENGTDSFIEAEIRTDLANLNVGVAPADSP</sequence>
<reference evidence="1 2" key="1">
    <citation type="journal article" date="2023" name="Nat. Microbiol.">
        <title>A compendium of viruses from methanogenic archaea reveals their diversity and adaptations to the gut environment.</title>
        <authorList>
            <person name="Medvedeva S."/>
            <person name="Borrel G."/>
            <person name="Krupovic M."/>
            <person name="Gribaldo S."/>
        </authorList>
    </citation>
    <scope>NUCLEOTIDE SEQUENCE [LARGE SCALE GENOMIC DNA]</scope>
</reference>
<dbReference type="EMBL" id="BK063678">
    <property type="protein sequence ID" value="DBA35464.1"/>
    <property type="molecule type" value="Genomic_DNA"/>
</dbReference>